<keyword evidence="2" id="KW-1185">Reference proteome</keyword>
<organism evidence="1 2">
    <name type="scientific">Halorarum halophilum</name>
    <dbReference type="NCBI Taxonomy" id="2743090"/>
    <lineage>
        <taxon>Archaea</taxon>
        <taxon>Methanobacteriati</taxon>
        <taxon>Methanobacteriota</taxon>
        <taxon>Stenosarchaea group</taxon>
        <taxon>Halobacteria</taxon>
        <taxon>Halobacteriales</taxon>
        <taxon>Haloferacaceae</taxon>
        <taxon>Halorarum</taxon>
    </lineage>
</organism>
<dbReference type="EMBL" id="CP058529">
    <property type="protein sequence ID" value="QLG28167.1"/>
    <property type="molecule type" value="Genomic_DNA"/>
</dbReference>
<reference evidence="1 2" key="1">
    <citation type="submission" date="2020-07" db="EMBL/GenBank/DDBJ databases">
        <title>Gai3-2, isolated from salt lake.</title>
        <authorList>
            <person name="Cui H."/>
            <person name="Shi X."/>
        </authorList>
    </citation>
    <scope>NUCLEOTIDE SEQUENCE [LARGE SCALE GENOMIC DNA]</scope>
    <source>
        <strain evidence="1 2">Gai3-2</strain>
    </source>
</reference>
<dbReference type="Proteomes" id="UP000509750">
    <property type="component" value="Chromosome"/>
</dbReference>
<accession>A0A7D5GLN7</accession>
<name>A0A7D5GLN7_9EURY</name>
<proteinExistence type="predicted"/>
<gene>
    <name evidence="1" type="ORF">HUG10_11675</name>
</gene>
<sequence>MTSVQTKPSGRIASTIPKGDAVTLGLTDEHLSWHVESRDRLRATPEGTNPKTSRPTTVVRYDDQAGSFTVTIPRHLAYAMHIVDGELDWDVQYGSLYASVTTRGGNDE</sequence>
<dbReference type="RefSeq" id="WP_179169742.1">
    <property type="nucleotide sequence ID" value="NZ_CP058529.1"/>
</dbReference>
<dbReference type="AlphaFoldDB" id="A0A7D5GLN7"/>
<protein>
    <submittedName>
        <fullName evidence="1">Uncharacterized protein</fullName>
    </submittedName>
</protein>
<evidence type="ECO:0000313" key="2">
    <source>
        <dbReference type="Proteomes" id="UP000509750"/>
    </source>
</evidence>
<dbReference type="GeneID" id="56029502"/>
<dbReference type="KEGG" id="halg:HUG10_11675"/>
<evidence type="ECO:0000313" key="1">
    <source>
        <dbReference type="EMBL" id="QLG28167.1"/>
    </source>
</evidence>